<evidence type="ECO:0000313" key="1">
    <source>
        <dbReference type="EMBL" id="SDE56252.1"/>
    </source>
</evidence>
<dbReference type="STRING" id="57664.SAMN05661003_11629"/>
<proteinExistence type="predicted"/>
<organism evidence="1 2">
    <name type="scientific">Desulfuromonas thiophila</name>
    <dbReference type="NCBI Taxonomy" id="57664"/>
    <lineage>
        <taxon>Bacteria</taxon>
        <taxon>Pseudomonadati</taxon>
        <taxon>Thermodesulfobacteriota</taxon>
        <taxon>Desulfuromonadia</taxon>
        <taxon>Desulfuromonadales</taxon>
        <taxon>Desulfuromonadaceae</taxon>
        <taxon>Desulfuromonas</taxon>
    </lineage>
</organism>
<dbReference type="AlphaFoldDB" id="A0A1G7DY03"/>
<reference evidence="2" key="1">
    <citation type="submission" date="2016-10" db="EMBL/GenBank/DDBJ databases">
        <authorList>
            <person name="Varghese N."/>
            <person name="Submissions S."/>
        </authorList>
    </citation>
    <scope>NUCLEOTIDE SEQUENCE [LARGE SCALE GENOMIC DNA]</scope>
    <source>
        <strain evidence="2">DSM 8987</strain>
    </source>
</reference>
<gene>
    <name evidence="1" type="ORF">SAMN05661003_11629</name>
</gene>
<sequence>MPQPLKNSIAFWIAPGGEIHRVPSCHIEYVIDHPNLFGMSEDRLRTIYEEHNEPWRCEGLARGKIIRQLISQGWIRVRRYSGEYAVNVRAYDTTCKNILSSFVQQLTSEGFDGRYEEDQYMPLAIRVLARAPDQDPQTQIRIRLNDLLPSEV</sequence>
<keyword evidence="2" id="KW-1185">Reference proteome</keyword>
<protein>
    <submittedName>
        <fullName evidence="1">Uncharacterized protein</fullName>
    </submittedName>
</protein>
<accession>A0A1G7DY03</accession>
<name>A0A1G7DY03_9BACT</name>
<evidence type="ECO:0000313" key="2">
    <source>
        <dbReference type="Proteomes" id="UP000243205"/>
    </source>
</evidence>
<dbReference type="OrthoDB" id="5523363at2"/>
<dbReference type="Proteomes" id="UP000243205">
    <property type="component" value="Unassembled WGS sequence"/>
</dbReference>
<dbReference type="RefSeq" id="WP_092079883.1">
    <property type="nucleotide sequence ID" value="NZ_FNAQ01000016.1"/>
</dbReference>
<dbReference type="EMBL" id="FNAQ01000016">
    <property type="protein sequence ID" value="SDE56252.1"/>
    <property type="molecule type" value="Genomic_DNA"/>
</dbReference>